<evidence type="ECO:0000313" key="3">
    <source>
        <dbReference type="EMBL" id="TQD80829.1"/>
    </source>
</evidence>
<dbReference type="EMBL" id="VIEB01000792">
    <property type="protein sequence ID" value="TQD80829.1"/>
    <property type="molecule type" value="Genomic_DNA"/>
</dbReference>
<organism evidence="3 4">
    <name type="scientific">Malus baccata</name>
    <name type="common">Siberian crab apple</name>
    <name type="synonym">Pyrus baccata</name>
    <dbReference type="NCBI Taxonomy" id="106549"/>
    <lineage>
        <taxon>Eukaryota</taxon>
        <taxon>Viridiplantae</taxon>
        <taxon>Streptophyta</taxon>
        <taxon>Embryophyta</taxon>
        <taxon>Tracheophyta</taxon>
        <taxon>Spermatophyta</taxon>
        <taxon>Magnoliopsida</taxon>
        <taxon>eudicotyledons</taxon>
        <taxon>Gunneridae</taxon>
        <taxon>Pentapetalae</taxon>
        <taxon>rosids</taxon>
        <taxon>fabids</taxon>
        <taxon>Rosales</taxon>
        <taxon>Rosaceae</taxon>
        <taxon>Amygdaloideae</taxon>
        <taxon>Maleae</taxon>
        <taxon>Malus</taxon>
    </lineage>
</organism>
<dbReference type="AlphaFoldDB" id="A0A540L3C0"/>
<evidence type="ECO:0000259" key="2">
    <source>
        <dbReference type="Pfam" id="PF03372"/>
    </source>
</evidence>
<name>A0A540L3C0_MALBA</name>
<dbReference type="InterPro" id="IPR005135">
    <property type="entry name" value="Endo/exonuclease/phosphatase"/>
</dbReference>
<dbReference type="PANTHER" id="PTHR12121:SF82">
    <property type="entry name" value="CARBON CATABOLITE REPRESSOR PROTEIN 4 HOMOLOG 3"/>
    <property type="match status" value="1"/>
</dbReference>
<feature type="domain" description="Endonuclease/exonuclease/phosphatase" evidence="2">
    <location>
        <begin position="98"/>
        <end position="423"/>
    </location>
</feature>
<comment type="caution">
    <text evidence="3">The sequence shown here is derived from an EMBL/GenBank/DDBJ whole genome shotgun (WGS) entry which is preliminary data.</text>
</comment>
<sequence>MRCDASSWLCGGHVSVATTAPTATTASPSSSFLCKTTVSCCTAAPKGSSSSSSSSTGYETSRPWYKQEQYSHAPPDVVRHWIQAENQPLASRDRFSVASYNILGDRNAFWHRDMYRNVPSKYLKWDHRRRVICDELAEWNPDIMCLQEVDKYFELSEILAKVGYVGSYKRRTGGSVDGCAIFWKPENFRLLEEESIEFKGYGLGDNVAQLSVFETQKAESRNVVIGNIHVLYNPTRGEAKLGQIRFLISRAKILSERWGNAPVVLCGDFNITPKSAIYKFLSKSELNIMLYDRRELSGQRDCHPAKVLGAKQEISSPLTMIDGLLKHCWTDEEIRVATGDADSHLVVHPMKLNSSYATVQGSTRTRDPNGEPVATSYHSKFLGTVDYLWYSDGLVPTRVIDTVPVDVLQKIGSLPCKKVGSDHLALVTEFAFKPGTNEDNKETAASSSRKAFSKL</sequence>
<accession>A0A540L3C0</accession>
<dbReference type="InterPro" id="IPR050410">
    <property type="entry name" value="CCR4/nocturin_mRNA_transcr"/>
</dbReference>
<dbReference type="Gene3D" id="3.60.10.10">
    <property type="entry name" value="Endonuclease/exonuclease/phosphatase"/>
    <property type="match status" value="1"/>
</dbReference>
<evidence type="ECO:0000256" key="1">
    <source>
        <dbReference type="SAM" id="MobiDB-lite"/>
    </source>
</evidence>
<dbReference type="SUPFAM" id="SSF56219">
    <property type="entry name" value="DNase I-like"/>
    <property type="match status" value="1"/>
</dbReference>
<proteinExistence type="predicted"/>
<gene>
    <name evidence="3" type="ORF">C1H46_033581</name>
</gene>
<reference evidence="3 4" key="1">
    <citation type="journal article" date="2019" name="G3 (Bethesda)">
        <title>Sequencing of a Wild Apple (Malus baccata) Genome Unravels the Differences Between Cultivated and Wild Apple Species Regarding Disease Resistance and Cold Tolerance.</title>
        <authorList>
            <person name="Chen X."/>
        </authorList>
    </citation>
    <scope>NUCLEOTIDE SEQUENCE [LARGE SCALE GENOMIC DNA]</scope>
    <source>
        <strain evidence="4">cv. Shandingzi</strain>
        <tissue evidence="3">Leaves</tissue>
    </source>
</reference>
<dbReference type="Proteomes" id="UP000315295">
    <property type="component" value="Unassembled WGS sequence"/>
</dbReference>
<keyword evidence="4" id="KW-1185">Reference proteome</keyword>
<dbReference type="Pfam" id="PF03372">
    <property type="entry name" value="Exo_endo_phos"/>
    <property type="match status" value="1"/>
</dbReference>
<evidence type="ECO:0000313" key="4">
    <source>
        <dbReference type="Proteomes" id="UP000315295"/>
    </source>
</evidence>
<dbReference type="PANTHER" id="PTHR12121">
    <property type="entry name" value="CARBON CATABOLITE REPRESSOR PROTEIN 4"/>
    <property type="match status" value="1"/>
</dbReference>
<protein>
    <recommendedName>
        <fullName evidence="2">Endonuclease/exonuclease/phosphatase domain-containing protein</fullName>
    </recommendedName>
</protein>
<feature type="compositionally biased region" description="Polar residues" evidence="1">
    <location>
        <begin position="443"/>
        <end position="455"/>
    </location>
</feature>
<dbReference type="GO" id="GO:0000175">
    <property type="term" value="F:3'-5'-RNA exonuclease activity"/>
    <property type="evidence" value="ECO:0007669"/>
    <property type="project" value="TreeGrafter"/>
</dbReference>
<feature type="region of interest" description="Disordered" evidence="1">
    <location>
        <begin position="436"/>
        <end position="455"/>
    </location>
</feature>
<dbReference type="InterPro" id="IPR036691">
    <property type="entry name" value="Endo/exonu/phosph_ase_sf"/>
</dbReference>